<gene>
    <name evidence="3" type="ORF">NEOLEDRAFT_1180555</name>
</gene>
<feature type="compositionally biased region" description="Basic and acidic residues" evidence="1">
    <location>
        <begin position="1"/>
        <end position="12"/>
    </location>
</feature>
<evidence type="ECO:0000313" key="3">
    <source>
        <dbReference type="EMBL" id="KZT22805.1"/>
    </source>
</evidence>
<dbReference type="InterPro" id="IPR003959">
    <property type="entry name" value="ATPase_AAA_core"/>
</dbReference>
<evidence type="ECO:0000313" key="4">
    <source>
        <dbReference type="Proteomes" id="UP000076761"/>
    </source>
</evidence>
<feature type="region of interest" description="Disordered" evidence="1">
    <location>
        <begin position="1"/>
        <end position="55"/>
    </location>
</feature>
<dbReference type="CDD" id="cd19481">
    <property type="entry name" value="RecA-like_protease"/>
    <property type="match status" value="1"/>
</dbReference>
<name>A0A165QS82_9AGAM</name>
<dbReference type="Gene3D" id="3.40.50.300">
    <property type="entry name" value="P-loop containing nucleotide triphosphate hydrolases"/>
    <property type="match status" value="1"/>
</dbReference>
<dbReference type="Proteomes" id="UP000076761">
    <property type="component" value="Unassembled WGS sequence"/>
</dbReference>
<dbReference type="SUPFAM" id="SSF52540">
    <property type="entry name" value="P-loop containing nucleoside triphosphate hydrolases"/>
    <property type="match status" value="1"/>
</dbReference>
<dbReference type="SMART" id="SM00382">
    <property type="entry name" value="AAA"/>
    <property type="match status" value="1"/>
</dbReference>
<feature type="domain" description="AAA+ ATPase" evidence="2">
    <location>
        <begin position="451"/>
        <end position="576"/>
    </location>
</feature>
<dbReference type="GO" id="GO:0016887">
    <property type="term" value="F:ATP hydrolysis activity"/>
    <property type="evidence" value="ECO:0007669"/>
    <property type="project" value="InterPro"/>
</dbReference>
<evidence type="ECO:0000256" key="1">
    <source>
        <dbReference type="SAM" id="MobiDB-lite"/>
    </source>
</evidence>
<dbReference type="InterPro" id="IPR054289">
    <property type="entry name" value="DUF7025"/>
</dbReference>
<dbReference type="Pfam" id="PF22942">
    <property type="entry name" value="DUF7025"/>
    <property type="match status" value="1"/>
</dbReference>
<dbReference type="GO" id="GO:0005524">
    <property type="term" value="F:ATP binding"/>
    <property type="evidence" value="ECO:0007669"/>
    <property type="project" value="InterPro"/>
</dbReference>
<dbReference type="InParanoid" id="A0A165QS82"/>
<keyword evidence="3" id="KW-0378">Hydrolase</keyword>
<dbReference type="AlphaFoldDB" id="A0A165QS82"/>
<accession>A0A165QS82</accession>
<dbReference type="InterPro" id="IPR027417">
    <property type="entry name" value="P-loop_NTPase"/>
</dbReference>
<dbReference type="STRING" id="1314782.A0A165QS82"/>
<keyword evidence="4" id="KW-1185">Reference proteome</keyword>
<dbReference type="EMBL" id="KV425591">
    <property type="protein sequence ID" value="KZT22805.1"/>
    <property type="molecule type" value="Genomic_DNA"/>
</dbReference>
<dbReference type="Pfam" id="PF00004">
    <property type="entry name" value="AAA"/>
    <property type="match status" value="1"/>
</dbReference>
<dbReference type="PANTHER" id="PTHR46411">
    <property type="entry name" value="FAMILY ATPASE, PUTATIVE-RELATED"/>
    <property type="match status" value="1"/>
</dbReference>
<proteinExistence type="predicted"/>
<dbReference type="PANTHER" id="PTHR46411:SF3">
    <property type="entry name" value="AAA+ ATPASE DOMAIN-CONTAINING PROTEIN"/>
    <property type="match status" value="1"/>
</dbReference>
<dbReference type="OrthoDB" id="10042665at2759"/>
<evidence type="ECO:0000259" key="2">
    <source>
        <dbReference type="SMART" id="SM00382"/>
    </source>
</evidence>
<reference evidence="3 4" key="1">
    <citation type="journal article" date="2016" name="Mol. Biol. Evol.">
        <title>Comparative Genomics of Early-Diverging Mushroom-Forming Fungi Provides Insights into the Origins of Lignocellulose Decay Capabilities.</title>
        <authorList>
            <person name="Nagy L.G."/>
            <person name="Riley R."/>
            <person name="Tritt A."/>
            <person name="Adam C."/>
            <person name="Daum C."/>
            <person name="Floudas D."/>
            <person name="Sun H."/>
            <person name="Yadav J.S."/>
            <person name="Pangilinan J."/>
            <person name="Larsson K.H."/>
            <person name="Matsuura K."/>
            <person name="Barry K."/>
            <person name="Labutti K."/>
            <person name="Kuo R."/>
            <person name="Ohm R.A."/>
            <person name="Bhattacharya S.S."/>
            <person name="Shirouzu T."/>
            <person name="Yoshinaga Y."/>
            <person name="Martin F.M."/>
            <person name="Grigoriev I.V."/>
            <person name="Hibbett D.S."/>
        </authorList>
    </citation>
    <scope>NUCLEOTIDE SEQUENCE [LARGE SCALE GENOMIC DNA]</scope>
    <source>
        <strain evidence="3 4">HHB14362 ss-1</strain>
    </source>
</reference>
<sequence>MSDPKPTEKTEENVPATEVVQGESQGTAELQATALVDSVSEQKQDTESETLSSSADAGPHFLKLEQIWDYDEGKWVPYDSSKFKPPPPRFDLHNYFYINVRYKNALDTPKKVLTNFSPMLIPFLRRYVGDTFFYSDPEYDLVHFFPSLKWLHKKHAALRNLATSIDESGPDERRKMARKLGAKDAEFGHLDDKYITRYLTDIGDHAEILLQYLDEEFKPTAERLAALLSYGQIEYDLLRYHFEPDVTVFTTTDDPMAYIITETEYITSDPKAYHMTGKAVRWSGHKYEWHFVSIKITQFAGTKELDALPCAVLTDEVKENLKKRGRVYTSYAGMHYRSYVNSDIHDRVIVDRIAYDNQDGYVADPSFKVPKLHEDQLHLLPSKVYGFNMTRKLWMSFHVNHLHPVQFDESAWDHLVLDPDTKTLIKGLVDVTKNANSTKDIISDVISGKGGGLIAVLHGPPGTGKTLTAEAVAEYLKRPLYMVGSSELPTSPSRLESSLRSILKLATAWDAVLLIDEADVYLEQRSLHELERNALVSVALRVLEYHRGVLFLTTNRIKDFDDAFLSKFSIGIKYPELDQSARKAVWQKFFQLAGIRYEGTVSDQVATTAENECVITSEDLEELSAKPFNGRTIKNLVRTSQALALASNVPLSIEHVRVVVRASEKFLDEFATAER</sequence>
<dbReference type="InterPro" id="IPR003593">
    <property type="entry name" value="AAA+_ATPase"/>
</dbReference>
<organism evidence="3 4">
    <name type="scientific">Neolentinus lepideus HHB14362 ss-1</name>
    <dbReference type="NCBI Taxonomy" id="1314782"/>
    <lineage>
        <taxon>Eukaryota</taxon>
        <taxon>Fungi</taxon>
        <taxon>Dikarya</taxon>
        <taxon>Basidiomycota</taxon>
        <taxon>Agaricomycotina</taxon>
        <taxon>Agaricomycetes</taxon>
        <taxon>Gloeophyllales</taxon>
        <taxon>Gloeophyllaceae</taxon>
        <taxon>Neolentinus</taxon>
    </lineage>
</organism>
<protein>
    <submittedName>
        <fullName evidence="3">p-loop containing nucleoside triphosphate hydrolase protein</fullName>
    </submittedName>
</protein>